<dbReference type="PROSITE" id="PS01018">
    <property type="entry name" value="STEROL_REDUCT_2"/>
    <property type="match status" value="1"/>
</dbReference>
<feature type="transmembrane region" description="Helical" evidence="24">
    <location>
        <begin position="43"/>
        <end position="65"/>
    </location>
</feature>
<evidence type="ECO:0000256" key="3">
    <source>
        <dbReference type="ARBA" id="ARBA00005402"/>
    </source>
</evidence>
<keyword evidence="15 24" id="KW-0472">Membrane</keyword>
<evidence type="ECO:0000256" key="15">
    <source>
        <dbReference type="ARBA" id="ARBA00023136"/>
    </source>
</evidence>
<accession>F6Y7P7</accession>
<organism evidence="25 26">
    <name type="scientific">Ciona intestinalis</name>
    <name type="common">Transparent sea squirt</name>
    <name type="synonym">Ascidia intestinalis</name>
    <dbReference type="NCBI Taxonomy" id="7719"/>
    <lineage>
        <taxon>Eukaryota</taxon>
        <taxon>Metazoa</taxon>
        <taxon>Chordata</taxon>
        <taxon>Tunicata</taxon>
        <taxon>Ascidiacea</taxon>
        <taxon>Phlebobranchia</taxon>
        <taxon>Cionidae</taxon>
        <taxon>Ciona</taxon>
    </lineage>
</organism>
<reference evidence="25" key="2">
    <citation type="journal article" date="2008" name="Genome Biol.">
        <title>Improved genome assembly and evidence-based global gene model set for the chordate Ciona intestinalis: new insight into intron and operon populations.</title>
        <authorList>
            <person name="Satou Y."/>
            <person name="Mineta K."/>
            <person name="Ogasawara M."/>
            <person name="Sasakura Y."/>
            <person name="Shoguchi E."/>
            <person name="Ueno K."/>
            <person name="Yamada L."/>
            <person name="Matsumoto J."/>
            <person name="Wasserscheid J."/>
            <person name="Dewar K."/>
            <person name="Wiley G.B."/>
            <person name="Macmil S.L."/>
            <person name="Roe B.A."/>
            <person name="Zeller R.W."/>
            <person name="Hastings K.E."/>
            <person name="Lemaire P."/>
            <person name="Lindquist E."/>
            <person name="Endo T."/>
            <person name="Hotta K."/>
            <person name="Inaba K."/>
        </authorList>
    </citation>
    <scope>NUCLEOTIDE SEQUENCE [LARGE SCALE GENOMIC DNA]</scope>
    <source>
        <strain evidence="25">wild type</strain>
    </source>
</reference>
<keyword evidence="12" id="KW-0560">Oxidoreductase</keyword>
<evidence type="ECO:0000256" key="4">
    <source>
        <dbReference type="ARBA" id="ARBA00022516"/>
    </source>
</evidence>
<dbReference type="HOGENOM" id="CLU_015631_0_0_1"/>
<keyword evidence="4" id="KW-0444">Lipid biosynthesis</keyword>
<dbReference type="STRING" id="7719.ENSCINP00000014788"/>
<evidence type="ECO:0000256" key="24">
    <source>
        <dbReference type="SAM" id="Phobius"/>
    </source>
</evidence>
<dbReference type="GeneTree" id="ENSGT00390000000417"/>
<evidence type="ECO:0000256" key="23">
    <source>
        <dbReference type="SAM" id="MobiDB-lite"/>
    </source>
</evidence>
<feature type="transmembrane region" description="Helical" evidence="24">
    <location>
        <begin position="101"/>
        <end position="122"/>
    </location>
</feature>
<dbReference type="InterPro" id="IPR001171">
    <property type="entry name" value="ERG24_DHCR-like"/>
</dbReference>
<evidence type="ECO:0000256" key="16">
    <source>
        <dbReference type="ARBA" id="ARBA00023166"/>
    </source>
</evidence>
<sequence length="476" mass="54779">MESNAQTRHRVSTNGKQGTTSNNNNIKSSSATGQWGRAWRVDVWTFFGCLFVLFVCPILPLTFYASCTHHECSLVETAYSVWSGSLDFSLPAVSGFAARTYFTWIAFQILLSALPDIVHLILPRYVGGIQPGAVTPSGRVNRYNINGLQAWLITHILWAANAFYFKLFSPSIVFNNMGAFLVLSNITGYCLATFCYIKGRLFPTHENDCKLSGHFLYDYLMGVEFNPRIGCWFDFKLFFNGRPGIVAWSIINLSFASRQYETFGHVTDSMILLNFLQAIYVIDFFWNETWYLKTMDICHDHFGFYLAWGDLAWLPIMYTLQGFYLAYHPVELGVIKSSLILLLGLVGYVIFRSANSQKDKFRKKKNKCKIWGKKSPEYIECSYTSSDGVRHQSTLLVSGWWGVARHFNYTGDLLGSLAYCLCCGGDHILPYFYIIYMTILLVHRLYRDEHRCKCKYGEYWTLYVQRVPWRLIPGLY</sequence>
<evidence type="ECO:0000256" key="1">
    <source>
        <dbReference type="ARBA" id="ARBA00004477"/>
    </source>
</evidence>
<feature type="region of interest" description="Disordered" evidence="23">
    <location>
        <begin position="1"/>
        <end position="30"/>
    </location>
</feature>
<evidence type="ECO:0000256" key="8">
    <source>
        <dbReference type="ARBA" id="ARBA00022824"/>
    </source>
</evidence>
<comment type="catalytic activity">
    <reaction evidence="21">
        <text>cholesterol + NADP(+) = 7-dehydrocholesterol + NADPH + H(+)</text>
        <dbReference type="Rhea" id="RHEA:23984"/>
        <dbReference type="ChEBI" id="CHEBI:15378"/>
        <dbReference type="ChEBI" id="CHEBI:16113"/>
        <dbReference type="ChEBI" id="CHEBI:17759"/>
        <dbReference type="ChEBI" id="CHEBI:57783"/>
        <dbReference type="ChEBI" id="CHEBI:58349"/>
        <dbReference type="EC" id="1.3.1.21"/>
    </reaction>
    <physiologicalReaction direction="right-to-left" evidence="21">
        <dbReference type="Rhea" id="RHEA:23986"/>
    </physiologicalReaction>
</comment>
<comment type="similarity">
    <text evidence="3">Belongs to the ERG4/ERG24 family.</text>
</comment>
<evidence type="ECO:0000256" key="21">
    <source>
        <dbReference type="ARBA" id="ARBA00047795"/>
    </source>
</evidence>
<feature type="transmembrane region" description="Helical" evidence="24">
    <location>
        <begin position="177"/>
        <end position="197"/>
    </location>
</feature>
<dbReference type="AlphaFoldDB" id="F6Y7P7"/>
<dbReference type="Gene3D" id="1.20.120.1630">
    <property type="match status" value="1"/>
</dbReference>
<evidence type="ECO:0000313" key="26">
    <source>
        <dbReference type="Proteomes" id="UP000008144"/>
    </source>
</evidence>
<evidence type="ECO:0000256" key="6">
    <source>
        <dbReference type="ARBA" id="ARBA00022692"/>
    </source>
</evidence>
<protein>
    <recommendedName>
        <fullName evidence="19">7-dehydrocholesterol reductase</fullName>
        <ecNumber evidence="18">1.3.1.21</ecNumber>
    </recommendedName>
    <alternativeName>
        <fullName evidence="20">Sterol Delta(7)-reductase</fullName>
    </alternativeName>
</protein>
<evidence type="ECO:0000256" key="17">
    <source>
        <dbReference type="ARBA" id="ARBA00023221"/>
    </source>
</evidence>
<evidence type="ECO:0000256" key="5">
    <source>
        <dbReference type="ARBA" id="ARBA00022548"/>
    </source>
</evidence>
<keyword evidence="6 24" id="KW-0812">Transmembrane</keyword>
<dbReference type="InParanoid" id="F6Y7P7"/>
<dbReference type="OMA" id="WGKPAEC"/>
<evidence type="ECO:0000256" key="9">
    <source>
        <dbReference type="ARBA" id="ARBA00022857"/>
    </source>
</evidence>
<evidence type="ECO:0000256" key="22">
    <source>
        <dbReference type="ARBA" id="ARBA00047826"/>
    </source>
</evidence>
<feature type="compositionally biased region" description="Low complexity" evidence="23">
    <location>
        <begin position="21"/>
        <end position="30"/>
    </location>
</feature>
<evidence type="ECO:0000256" key="19">
    <source>
        <dbReference type="ARBA" id="ARBA00039984"/>
    </source>
</evidence>
<feature type="transmembrane region" description="Helical" evidence="24">
    <location>
        <begin position="333"/>
        <end position="354"/>
    </location>
</feature>
<reference evidence="26" key="1">
    <citation type="journal article" date="2002" name="Science">
        <title>The draft genome of Ciona intestinalis: insights into chordate and vertebrate origins.</title>
        <authorList>
            <person name="Dehal P."/>
            <person name="Satou Y."/>
            <person name="Campbell R.K."/>
            <person name="Chapman J."/>
            <person name="Degnan B."/>
            <person name="De Tomaso A."/>
            <person name="Davidson B."/>
            <person name="Di Gregorio A."/>
            <person name="Gelpke M."/>
            <person name="Goodstein D.M."/>
            <person name="Harafuji N."/>
            <person name="Hastings K.E."/>
            <person name="Ho I."/>
            <person name="Hotta K."/>
            <person name="Huang W."/>
            <person name="Kawashima T."/>
            <person name="Lemaire P."/>
            <person name="Martinez D."/>
            <person name="Meinertzhagen I.A."/>
            <person name="Necula S."/>
            <person name="Nonaka M."/>
            <person name="Putnam N."/>
            <person name="Rash S."/>
            <person name="Saiga H."/>
            <person name="Satake M."/>
            <person name="Terry A."/>
            <person name="Yamada L."/>
            <person name="Wang H.G."/>
            <person name="Awazu S."/>
            <person name="Azumi K."/>
            <person name="Boore J."/>
            <person name="Branno M."/>
            <person name="Chin-Bow S."/>
            <person name="DeSantis R."/>
            <person name="Doyle S."/>
            <person name="Francino P."/>
            <person name="Keys D.N."/>
            <person name="Haga S."/>
            <person name="Hayashi H."/>
            <person name="Hino K."/>
            <person name="Imai K.S."/>
            <person name="Inaba K."/>
            <person name="Kano S."/>
            <person name="Kobayashi K."/>
            <person name="Kobayashi M."/>
            <person name="Lee B.I."/>
            <person name="Makabe K.W."/>
            <person name="Manohar C."/>
            <person name="Matassi G."/>
            <person name="Medina M."/>
            <person name="Mochizuki Y."/>
            <person name="Mount S."/>
            <person name="Morishita T."/>
            <person name="Miura S."/>
            <person name="Nakayama A."/>
            <person name="Nishizaka S."/>
            <person name="Nomoto H."/>
            <person name="Ohta F."/>
            <person name="Oishi K."/>
            <person name="Rigoutsos I."/>
            <person name="Sano M."/>
            <person name="Sasaki A."/>
            <person name="Sasakura Y."/>
            <person name="Shoguchi E."/>
            <person name="Shin-i T."/>
            <person name="Spagnuolo A."/>
            <person name="Stainier D."/>
            <person name="Suzuki M.M."/>
            <person name="Tassy O."/>
            <person name="Takatori N."/>
            <person name="Tokuoka M."/>
            <person name="Yagi K."/>
            <person name="Yoshizaki F."/>
            <person name="Wada S."/>
            <person name="Zhang C."/>
            <person name="Hyatt P.D."/>
            <person name="Larimer F."/>
            <person name="Detter C."/>
            <person name="Doggett N."/>
            <person name="Glavina T."/>
            <person name="Hawkins T."/>
            <person name="Richardson P."/>
            <person name="Lucas S."/>
            <person name="Kohara Y."/>
            <person name="Levine M."/>
            <person name="Satoh N."/>
            <person name="Rokhsar D.S."/>
        </authorList>
    </citation>
    <scope>NUCLEOTIDE SEQUENCE [LARGE SCALE GENOMIC DNA]</scope>
</reference>
<reference evidence="25" key="4">
    <citation type="submission" date="2025-09" db="UniProtKB">
        <authorList>
            <consortium name="Ensembl"/>
        </authorList>
    </citation>
    <scope>IDENTIFICATION</scope>
</reference>
<keyword evidence="11 24" id="KW-1133">Transmembrane helix</keyword>
<keyword evidence="13" id="KW-0756">Sterol biosynthesis</keyword>
<dbReference type="FunCoup" id="F6Y7P7">
    <property type="interactions" value="69"/>
</dbReference>
<evidence type="ECO:0000256" key="10">
    <source>
        <dbReference type="ARBA" id="ARBA00022955"/>
    </source>
</evidence>
<feature type="transmembrane region" description="Helical" evidence="24">
    <location>
        <begin position="302"/>
        <end position="327"/>
    </location>
</feature>
<dbReference type="InterPro" id="IPR018083">
    <property type="entry name" value="Sterol_reductase_CS"/>
</dbReference>
<comment type="subcellular location">
    <subcellularLocation>
        <location evidence="1">Endoplasmic reticulum membrane</location>
        <topology evidence="1">Multi-pass membrane protein</topology>
    </subcellularLocation>
</comment>
<proteinExistence type="inferred from homology"/>
<dbReference type="Pfam" id="PF01222">
    <property type="entry name" value="ERG4_ERG24"/>
    <property type="match status" value="1"/>
</dbReference>
<evidence type="ECO:0000256" key="11">
    <source>
        <dbReference type="ARBA" id="ARBA00022989"/>
    </source>
</evidence>
<dbReference type="FunFam" id="1.20.120.1630:FF:000004">
    <property type="entry name" value="7-dehydrocholesterol reductase"/>
    <property type="match status" value="1"/>
</dbReference>
<dbReference type="PANTHER" id="PTHR21257:SF38">
    <property type="entry name" value="7-DEHYDROCHOLESTEROL REDUCTASE"/>
    <property type="match status" value="1"/>
</dbReference>
<keyword evidence="9" id="KW-0521">NADP</keyword>
<dbReference type="GO" id="GO:0006695">
    <property type="term" value="P:cholesterol biosynthetic process"/>
    <property type="evidence" value="ECO:0000318"/>
    <property type="project" value="GO_Central"/>
</dbReference>
<evidence type="ECO:0000256" key="2">
    <source>
        <dbReference type="ARBA" id="ARBA00004770"/>
    </source>
</evidence>
<keyword evidence="5" id="KW-0153">Cholesterol metabolism</keyword>
<evidence type="ECO:0000256" key="12">
    <source>
        <dbReference type="ARBA" id="ARBA00023002"/>
    </source>
</evidence>
<keyword evidence="17" id="KW-0753">Steroid metabolism</keyword>
<evidence type="ECO:0000256" key="14">
    <source>
        <dbReference type="ARBA" id="ARBA00023098"/>
    </source>
</evidence>
<comment type="pathway">
    <text evidence="2">Steroid biosynthesis; cholesterol biosynthesis.</text>
</comment>
<reference evidence="25" key="3">
    <citation type="submission" date="2025-08" db="UniProtKB">
        <authorList>
            <consortium name="Ensembl"/>
        </authorList>
    </citation>
    <scope>IDENTIFICATION</scope>
</reference>
<dbReference type="Ensembl" id="ENSCINT00000014788.3">
    <property type="protein sequence ID" value="ENSCINP00000014788.3"/>
    <property type="gene ID" value="ENSCING00000007207.3"/>
</dbReference>
<keyword evidence="14" id="KW-0443">Lipid metabolism</keyword>
<evidence type="ECO:0000313" key="25">
    <source>
        <dbReference type="Ensembl" id="ENSCINP00000014788.3"/>
    </source>
</evidence>
<dbReference type="UniPathway" id="UPA00063"/>
<evidence type="ECO:0000256" key="7">
    <source>
        <dbReference type="ARBA" id="ARBA00022778"/>
    </source>
</evidence>
<keyword evidence="26" id="KW-1185">Reference proteome</keyword>
<gene>
    <name evidence="25" type="primary">LOC100176643</name>
</gene>
<comment type="catalytic activity">
    <reaction evidence="22">
        <text>7-dehydrodesmosterol + NADPH + H(+) = desmosterol + NADP(+)</text>
        <dbReference type="Rhea" id="RHEA:46740"/>
        <dbReference type="ChEBI" id="CHEBI:15378"/>
        <dbReference type="ChEBI" id="CHEBI:17737"/>
        <dbReference type="ChEBI" id="CHEBI:27910"/>
        <dbReference type="ChEBI" id="CHEBI:57783"/>
        <dbReference type="ChEBI" id="CHEBI:58349"/>
    </reaction>
    <physiologicalReaction direction="left-to-right" evidence="22">
        <dbReference type="Rhea" id="RHEA:46741"/>
    </physiologicalReaction>
</comment>
<evidence type="ECO:0000256" key="18">
    <source>
        <dbReference type="ARBA" id="ARBA00038851"/>
    </source>
</evidence>
<feature type="transmembrane region" description="Helical" evidence="24">
    <location>
        <begin position="143"/>
        <end position="165"/>
    </location>
</feature>
<dbReference type="GO" id="GO:0005789">
    <property type="term" value="C:endoplasmic reticulum membrane"/>
    <property type="evidence" value="ECO:0000318"/>
    <property type="project" value="GO_Central"/>
</dbReference>
<keyword evidence="10" id="KW-0752">Steroid biosynthesis</keyword>
<evidence type="ECO:0000256" key="20">
    <source>
        <dbReference type="ARBA" id="ARBA00042688"/>
    </source>
</evidence>
<keyword evidence="7" id="KW-0152">Cholesterol biosynthesis</keyword>
<dbReference type="EC" id="1.3.1.21" evidence="18"/>
<feature type="compositionally biased region" description="Polar residues" evidence="23">
    <location>
        <begin position="1"/>
        <end position="20"/>
    </location>
</feature>
<dbReference type="Proteomes" id="UP000008144">
    <property type="component" value="Chromosome 2"/>
</dbReference>
<dbReference type="EMBL" id="EAAA01001566">
    <property type="status" value="NOT_ANNOTATED_CDS"/>
    <property type="molecule type" value="Genomic_DNA"/>
</dbReference>
<keyword evidence="8" id="KW-0256">Endoplasmic reticulum</keyword>
<dbReference type="GO" id="GO:0047598">
    <property type="term" value="F:7-dehydrocholesterol reductase activity"/>
    <property type="evidence" value="ECO:0000318"/>
    <property type="project" value="GO_Central"/>
</dbReference>
<keyword evidence="16" id="KW-1207">Sterol metabolism</keyword>
<evidence type="ECO:0000256" key="13">
    <source>
        <dbReference type="ARBA" id="ARBA00023011"/>
    </source>
</evidence>
<name>F6Y7P7_CIOIN</name>
<dbReference type="PANTHER" id="PTHR21257">
    <property type="entry name" value="DELTA(14)-STEROL REDUCTASE"/>
    <property type="match status" value="1"/>
</dbReference>